<keyword evidence="1" id="KW-0472">Membrane</keyword>
<feature type="transmembrane region" description="Helical" evidence="1">
    <location>
        <begin position="38"/>
        <end position="60"/>
    </location>
</feature>
<accession>A0A511VAQ2</accession>
<sequence>MDMMIWGPISLMGFFCTLVFLGFSLLSLLSVFTKKGSFLNSIVGVLLSGMFFAVFAFGAVKVQQYNEMAGDKPGPNPIAITQTQTSVKK</sequence>
<evidence type="ECO:0000313" key="2">
    <source>
        <dbReference type="EMBL" id="GEN34643.1"/>
    </source>
</evidence>
<organism evidence="2 3">
    <name type="scientific">Aneurinibacillus danicus</name>
    <dbReference type="NCBI Taxonomy" id="267746"/>
    <lineage>
        <taxon>Bacteria</taxon>
        <taxon>Bacillati</taxon>
        <taxon>Bacillota</taxon>
        <taxon>Bacilli</taxon>
        <taxon>Bacillales</taxon>
        <taxon>Paenibacillaceae</taxon>
        <taxon>Aneurinibacillus group</taxon>
        <taxon>Aneurinibacillus</taxon>
    </lineage>
</organism>
<dbReference type="RefSeq" id="WP_146809911.1">
    <property type="nucleotide sequence ID" value="NZ_BJXX01000085.1"/>
</dbReference>
<reference evidence="2 3" key="1">
    <citation type="submission" date="2019-07" db="EMBL/GenBank/DDBJ databases">
        <title>Whole genome shotgun sequence of Aneurinibacillus danicus NBRC 102444.</title>
        <authorList>
            <person name="Hosoyama A."/>
            <person name="Uohara A."/>
            <person name="Ohji S."/>
            <person name="Ichikawa N."/>
        </authorList>
    </citation>
    <scope>NUCLEOTIDE SEQUENCE [LARGE SCALE GENOMIC DNA]</scope>
    <source>
        <strain evidence="2 3">NBRC 102444</strain>
    </source>
</reference>
<gene>
    <name evidence="2" type="ORF">ADA01nite_21030</name>
</gene>
<keyword evidence="3" id="KW-1185">Reference proteome</keyword>
<dbReference type="EMBL" id="BJXX01000085">
    <property type="protein sequence ID" value="GEN34643.1"/>
    <property type="molecule type" value="Genomic_DNA"/>
</dbReference>
<keyword evidence="1" id="KW-1133">Transmembrane helix</keyword>
<keyword evidence="1" id="KW-0812">Transmembrane</keyword>
<protein>
    <submittedName>
        <fullName evidence="2">Uncharacterized protein</fullName>
    </submittedName>
</protein>
<feature type="transmembrane region" description="Helical" evidence="1">
    <location>
        <begin position="12"/>
        <end position="32"/>
    </location>
</feature>
<name>A0A511VAQ2_9BACL</name>
<evidence type="ECO:0000256" key="1">
    <source>
        <dbReference type="SAM" id="Phobius"/>
    </source>
</evidence>
<evidence type="ECO:0000313" key="3">
    <source>
        <dbReference type="Proteomes" id="UP000321157"/>
    </source>
</evidence>
<dbReference type="AlphaFoldDB" id="A0A511VAQ2"/>
<comment type="caution">
    <text evidence="2">The sequence shown here is derived from an EMBL/GenBank/DDBJ whole genome shotgun (WGS) entry which is preliminary data.</text>
</comment>
<proteinExistence type="predicted"/>
<dbReference type="Proteomes" id="UP000321157">
    <property type="component" value="Unassembled WGS sequence"/>
</dbReference>